<feature type="compositionally biased region" description="Polar residues" evidence="1">
    <location>
        <begin position="239"/>
        <end position="252"/>
    </location>
</feature>
<dbReference type="Pfam" id="PF05133">
    <property type="entry name" value="SPP1_portal"/>
    <property type="match status" value="1"/>
</dbReference>
<feature type="region of interest" description="Disordered" evidence="1">
    <location>
        <begin position="227"/>
        <end position="252"/>
    </location>
</feature>
<protein>
    <submittedName>
        <fullName evidence="2">Uncharacterized protein</fullName>
    </submittedName>
</protein>
<evidence type="ECO:0000313" key="3">
    <source>
        <dbReference type="Proteomes" id="UP001500325"/>
    </source>
</evidence>
<comment type="caution">
    <text evidence="2">The sequence shown here is derived from an EMBL/GenBank/DDBJ whole genome shotgun (WGS) entry which is preliminary data.</text>
</comment>
<evidence type="ECO:0000256" key="1">
    <source>
        <dbReference type="SAM" id="MobiDB-lite"/>
    </source>
</evidence>
<dbReference type="Proteomes" id="UP001500325">
    <property type="component" value="Unassembled WGS sequence"/>
</dbReference>
<reference evidence="3" key="1">
    <citation type="journal article" date="2019" name="Int. J. Syst. Evol. Microbiol.">
        <title>The Global Catalogue of Microorganisms (GCM) 10K type strain sequencing project: providing services to taxonomists for standard genome sequencing and annotation.</title>
        <authorList>
            <consortium name="The Broad Institute Genomics Platform"/>
            <consortium name="The Broad Institute Genome Sequencing Center for Infectious Disease"/>
            <person name="Wu L."/>
            <person name="Ma J."/>
        </authorList>
    </citation>
    <scope>NUCLEOTIDE SEQUENCE [LARGE SCALE GENOMIC DNA]</scope>
    <source>
        <strain evidence="3">JCM 18055</strain>
    </source>
</reference>
<accession>A0ABP8WDP3</accession>
<name>A0ABP8WDP3_9PSEU</name>
<dbReference type="EMBL" id="BAABIC010000006">
    <property type="protein sequence ID" value="GAA4685595.1"/>
    <property type="molecule type" value="Genomic_DNA"/>
</dbReference>
<gene>
    <name evidence="2" type="ORF">GCM10023215_21010</name>
</gene>
<dbReference type="RefSeq" id="WP_345380111.1">
    <property type="nucleotide sequence ID" value="NZ_BAABIC010000006.1"/>
</dbReference>
<evidence type="ECO:0000313" key="2">
    <source>
        <dbReference type="EMBL" id="GAA4685595.1"/>
    </source>
</evidence>
<dbReference type="InterPro" id="IPR021145">
    <property type="entry name" value="Portal_protein_SPP1_Gp6-like"/>
</dbReference>
<proteinExistence type="predicted"/>
<organism evidence="2 3">
    <name type="scientific">Pseudonocardia yuanmonensis</name>
    <dbReference type="NCBI Taxonomy" id="1095914"/>
    <lineage>
        <taxon>Bacteria</taxon>
        <taxon>Bacillati</taxon>
        <taxon>Actinomycetota</taxon>
        <taxon>Actinomycetes</taxon>
        <taxon>Pseudonocardiales</taxon>
        <taxon>Pseudonocardiaceae</taxon>
        <taxon>Pseudonocardia</taxon>
    </lineage>
</organism>
<keyword evidence="3" id="KW-1185">Reference proteome</keyword>
<sequence>MLSESDLKALIKDELWDGWKAERERLDIIDAWSRWQQQPLTLPRKATSEHKRLEEISRTPWLGLVVNTVAHCMYVDNYLSAVGTDEPVDAGPDGVPQIAEIDGPWRTWQANRFDARQIAVHRATLTYGQSFVTVLPGEFGGRPTSVMRGVSPRKMFTLWDDPAADDWPLYAMQVVREGKVYRVRVFDEETVHVLDVEPDTEDGIKILEQFGHDSGVCLRGHLRPPSAGRRGAILEPGPSASSIRSVERMSTS</sequence>